<evidence type="ECO:0000313" key="2">
    <source>
        <dbReference type="EMBL" id="EHK53988.1"/>
    </source>
</evidence>
<accession>H0HZ34</accession>
<evidence type="ECO:0000256" key="1">
    <source>
        <dbReference type="SAM" id="Phobius"/>
    </source>
</evidence>
<organism evidence="2 3">
    <name type="scientific">Mesorhizobium alhagi CCNWXJ12-2</name>
    <dbReference type="NCBI Taxonomy" id="1107882"/>
    <lineage>
        <taxon>Bacteria</taxon>
        <taxon>Pseudomonadati</taxon>
        <taxon>Pseudomonadota</taxon>
        <taxon>Alphaproteobacteria</taxon>
        <taxon>Hyphomicrobiales</taxon>
        <taxon>Phyllobacteriaceae</taxon>
        <taxon>Allomesorhizobium</taxon>
    </lineage>
</organism>
<feature type="transmembrane region" description="Helical" evidence="1">
    <location>
        <begin position="53"/>
        <end position="75"/>
    </location>
</feature>
<feature type="transmembrane region" description="Helical" evidence="1">
    <location>
        <begin position="12"/>
        <end position="33"/>
    </location>
</feature>
<feature type="transmembrane region" description="Helical" evidence="1">
    <location>
        <begin position="124"/>
        <end position="145"/>
    </location>
</feature>
<feature type="transmembrane region" description="Helical" evidence="1">
    <location>
        <begin position="82"/>
        <end position="104"/>
    </location>
</feature>
<dbReference type="PATRIC" id="fig|1107882.3.peg.5289"/>
<keyword evidence="3" id="KW-1185">Reference proteome</keyword>
<dbReference type="Proteomes" id="UP000003250">
    <property type="component" value="Unassembled WGS sequence"/>
</dbReference>
<keyword evidence="1" id="KW-0472">Membrane</keyword>
<keyword evidence="1" id="KW-1133">Transmembrane helix</keyword>
<gene>
    <name evidence="2" type="ORF">MAXJ12_27343</name>
</gene>
<sequence length="159" mass="16347">MGNTLRSSFADAVTAFVSLFWAGALAGVSFLATPVKFQATSLDLPVALEVGKVTFAAFTRCELGLAALLAISVLLSQAPKPVKACAVVAVGLVAMQALWLLPVLDGRIDALIAGRPLAPSPHHMLYAIAEGVKLLLLCAVALVSLARLGLRSRAAAVSA</sequence>
<protein>
    <submittedName>
        <fullName evidence="2">Uncharacterized protein</fullName>
    </submittedName>
</protein>
<keyword evidence="1" id="KW-0812">Transmembrane</keyword>
<proteinExistence type="predicted"/>
<evidence type="ECO:0000313" key="3">
    <source>
        <dbReference type="Proteomes" id="UP000003250"/>
    </source>
</evidence>
<dbReference type="EMBL" id="AHAM01000242">
    <property type="protein sequence ID" value="EHK53988.1"/>
    <property type="molecule type" value="Genomic_DNA"/>
</dbReference>
<dbReference type="AlphaFoldDB" id="H0HZ34"/>
<name>H0HZ34_9HYPH</name>
<reference evidence="2 3" key="1">
    <citation type="journal article" date="2012" name="J. Bacteriol.">
        <title>Draft Genome Sequence of Mesorhizobium alhagi CCNWXJ12-2T, a Novel Salt-Resistant Species Isolated from the Desert of Northwestern China.</title>
        <authorList>
            <person name="Zhou M."/>
            <person name="Chen W."/>
            <person name="Chen H."/>
            <person name="Wei G."/>
        </authorList>
    </citation>
    <scope>NUCLEOTIDE SEQUENCE [LARGE SCALE GENOMIC DNA]</scope>
    <source>
        <strain evidence="2 3">CCNWXJ12-2</strain>
    </source>
</reference>